<dbReference type="HAMAP" id="MF_01161">
    <property type="entry name" value="tRNA_Ile_lys_synt"/>
    <property type="match status" value="1"/>
</dbReference>
<evidence type="ECO:0000256" key="2">
    <source>
        <dbReference type="ARBA" id="ARBA00022694"/>
    </source>
</evidence>
<dbReference type="Gene3D" id="3.40.50.620">
    <property type="entry name" value="HUPs"/>
    <property type="match status" value="1"/>
</dbReference>
<dbReference type="InterPro" id="IPR012795">
    <property type="entry name" value="tRNA_Ile_lys_synt_N"/>
</dbReference>
<dbReference type="AlphaFoldDB" id="A0A9W6J2W9"/>
<comment type="function">
    <text evidence="6">Ligates lysine onto the cytidine present at position 34 of the AUA codon-specific tRNA(Ile) that contains the anticodon CAU, in an ATP-dependent manner. Cytidine is converted to lysidine, thus changing the amino acid specificity of the tRNA from methionine to isoleucine.</text>
</comment>
<dbReference type="InterPro" id="IPR012094">
    <property type="entry name" value="tRNA_Ile_lys_synt"/>
</dbReference>
<sequence length="340" mass="35249">MLDRLDPIPISDAVAPAEAAALFGAFFPARHVLLAVSGGADSTALLVLAAEWAGEDGARLSVATVDHALRAEADREIAGVAALSARLGLSHARLPAPVASASRIEERARDLRYAALAAHARAIGADAIATAHTLDDQAETVLMRLAAGSGPSGLAGMRGETFRDGVRHVRPLLGVAKRRLVATLEARGIAWFEDAMNVDGRFARARLRAARDALAREGLTAARLGVLAGRMARADAALETATDDAARLLLGQDAAGWTIAPGAAALPDEIRLRLLGRALALVGGGRIRLERLERLARRIARDPEGAATLAGARVAWADGAATVRPAPPRRDGGAKTSPGL</sequence>
<comment type="catalytic activity">
    <reaction evidence="5 6">
        <text>cytidine(34) in tRNA(Ile2) + L-lysine + ATP = lysidine(34) in tRNA(Ile2) + AMP + diphosphate + H(+)</text>
        <dbReference type="Rhea" id="RHEA:43744"/>
        <dbReference type="Rhea" id="RHEA-COMP:10625"/>
        <dbReference type="Rhea" id="RHEA-COMP:10670"/>
        <dbReference type="ChEBI" id="CHEBI:15378"/>
        <dbReference type="ChEBI" id="CHEBI:30616"/>
        <dbReference type="ChEBI" id="CHEBI:32551"/>
        <dbReference type="ChEBI" id="CHEBI:33019"/>
        <dbReference type="ChEBI" id="CHEBI:82748"/>
        <dbReference type="ChEBI" id="CHEBI:83665"/>
        <dbReference type="ChEBI" id="CHEBI:456215"/>
        <dbReference type="EC" id="6.3.4.19"/>
    </reaction>
</comment>
<proteinExistence type="inferred from homology"/>
<comment type="subcellular location">
    <subcellularLocation>
        <location evidence="6">Cytoplasm</location>
    </subcellularLocation>
</comment>
<name>A0A9W6J2W9_9HYPH</name>
<evidence type="ECO:0000256" key="1">
    <source>
        <dbReference type="ARBA" id="ARBA00022598"/>
    </source>
</evidence>
<dbReference type="RefSeq" id="WP_271169564.1">
    <property type="nucleotide sequence ID" value="NZ_BSFI01000021.1"/>
</dbReference>
<keyword evidence="10" id="KW-1185">Reference proteome</keyword>
<organism evidence="9 10">
    <name type="scientific">Hansschlegelia plantiphila</name>
    <dbReference type="NCBI Taxonomy" id="374655"/>
    <lineage>
        <taxon>Bacteria</taxon>
        <taxon>Pseudomonadati</taxon>
        <taxon>Pseudomonadota</taxon>
        <taxon>Alphaproteobacteria</taxon>
        <taxon>Hyphomicrobiales</taxon>
        <taxon>Methylopilaceae</taxon>
        <taxon>Hansschlegelia</taxon>
    </lineage>
</organism>
<dbReference type="SUPFAM" id="SSF52402">
    <property type="entry name" value="Adenine nucleotide alpha hydrolases-like"/>
    <property type="match status" value="1"/>
</dbReference>
<comment type="similarity">
    <text evidence="6">Belongs to the tRNA(Ile)-lysidine synthase family.</text>
</comment>
<evidence type="ECO:0000313" key="9">
    <source>
        <dbReference type="EMBL" id="GLK69337.1"/>
    </source>
</evidence>
<feature type="region of interest" description="Disordered" evidence="7">
    <location>
        <begin position="320"/>
        <end position="340"/>
    </location>
</feature>
<feature type="binding site" evidence="6">
    <location>
        <begin position="37"/>
        <end position="42"/>
    </location>
    <ligand>
        <name>ATP</name>
        <dbReference type="ChEBI" id="CHEBI:30616"/>
    </ligand>
</feature>
<evidence type="ECO:0000256" key="3">
    <source>
        <dbReference type="ARBA" id="ARBA00022741"/>
    </source>
</evidence>
<reference evidence="9" key="1">
    <citation type="journal article" date="2014" name="Int. J. Syst. Evol. Microbiol.">
        <title>Complete genome sequence of Corynebacterium casei LMG S-19264T (=DSM 44701T), isolated from a smear-ripened cheese.</title>
        <authorList>
            <consortium name="US DOE Joint Genome Institute (JGI-PGF)"/>
            <person name="Walter F."/>
            <person name="Albersmeier A."/>
            <person name="Kalinowski J."/>
            <person name="Ruckert C."/>
        </authorList>
    </citation>
    <scope>NUCLEOTIDE SEQUENCE</scope>
    <source>
        <strain evidence="9">VKM B-2347</strain>
    </source>
</reference>
<dbReference type="InterPro" id="IPR011063">
    <property type="entry name" value="TilS/TtcA_N"/>
</dbReference>
<evidence type="ECO:0000256" key="6">
    <source>
        <dbReference type="HAMAP-Rule" id="MF_01161"/>
    </source>
</evidence>
<keyword evidence="3 6" id="KW-0547">Nucleotide-binding</keyword>
<dbReference type="PANTHER" id="PTHR43033">
    <property type="entry name" value="TRNA(ILE)-LYSIDINE SYNTHASE-RELATED"/>
    <property type="match status" value="1"/>
</dbReference>
<dbReference type="EC" id="6.3.4.19" evidence="6"/>
<dbReference type="Proteomes" id="UP001143372">
    <property type="component" value="Unassembled WGS sequence"/>
</dbReference>
<evidence type="ECO:0000313" key="10">
    <source>
        <dbReference type="Proteomes" id="UP001143372"/>
    </source>
</evidence>
<dbReference type="EMBL" id="BSFI01000021">
    <property type="protein sequence ID" value="GLK69337.1"/>
    <property type="molecule type" value="Genomic_DNA"/>
</dbReference>
<dbReference type="GO" id="GO:0005737">
    <property type="term" value="C:cytoplasm"/>
    <property type="evidence" value="ECO:0007669"/>
    <property type="project" value="UniProtKB-SubCell"/>
</dbReference>
<comment type="caution">
    <text evidence="9">The sequence shown here is derived from an EMBL/GenBank/DDBJ whole genome shotgun (WGS) entry which is preliminary data.</text>
</comment>
<dbReference type="NCBIfam" id="TIGR02432">
    <property type="entry name" value="lysidine_TilS_N"/>
    <property type="match status" value="1"/>
</dbReference>
<protein>
    <recommendedName>
        <fullName evidence="6">tRNA(Ile)-lysidine synthase</fullName>
        <ecNumber evidence="6">6.3.4.19</ecNumber>
    </recommendedName>
    <alternativeName>
        <fullName evidence="6">tRNA(Ile)-2-lysyl-cytidine synthase</fullName>
    </alternativeName>
    <alternativeName>
        <fullName evidence="6">tRNA(Ile)-lysidine synthetase</fullName>
    </alternativeName>
</protein>
<dbReference type="Pfam" id="PF01171">
    <property type="entry name" value="ATP_bind_3"/>
    <property type="match status" value="1"/>
</dbReference>
<dbReference type="CDD" id="cd01992">
    <property type="entry name" value="TilS_N"/>
    <property type="match status" value="1"/>
</dbReference>
<keyword evidence="4 6" id="KW-0067">ATP-binding</keyword>
<evidence type="ECO:0000256" key="4">
    <source>
        <dbReference type="ARBA" id="ARBA00022840"/>
    </source>
</evidence>
<reference evidence="9" key="2">
    <citation type="submission" date="2023-01" db="EMBL/GenBank/DDBJ databases">
        <authorList>
            <person name="Sun Q."/>
            <person name="Evtushenko L."/>
        </authorList>
    </citation>
    <scope>NUCLEOTIDE SEQUENCE</scope>
    <source>
        <strain evidence="9">VKM B-2347</strain>
    </source>
</reference>
<keyword evidence="2 6" id="KW-0819">tRNA processing</keyword>
<keyword evidence="1 6" id="KW-0436">Ligase</keyword>
<accession>A0A9W6J2W9</accession>
<evidence type="ECO:0000256" key="7">
    <source>
        <dbReference type="SAM" id="MobiDB-lite"/>
    </source>
</evidence>
<gene>
    <name evidence="6 9" type="primary">tilS</name>
    <name evidence="9" type="ORF">GCM10008179_29750</name>
</gene>
<dbReference type="GO" id="GO:0006400">
    <property type="term" value="P:tRNA modification"/>
    <property type="evidence" value="ECO:0007669"/>
    <property type="project" value="UniProtKB-UniRule"/>
</dbReference>
<evidence type="ECO:0000256" key="5">
    <source>
        <dbReference type="ARBA" id="ARBA00048539"/>
    </source>
</evidence>
<dbReference type="InterPro" id="IPR014729">
    <property type="entry name" value="Rossmann-like_a/b/a_fold"/>
</dbReference>
<dbReference type="PANTHER" id="PTHR43033:SF1">
    <property type="entry name" value="TRNA(ILE)-LYSIDINE SYNTHASE-RELATED"/>
    <property type="match status" value="1"/>
</dbReference>
<dbReference type="GO" id="GO:0032267">
    <property type="term" value="F:tRNA(Ile)-lysidine synthase activity"/>
    <property type="evidence" value="ECO:0007669"/>
    <property type="project" value="UniProtKB-EC"/>
</dbReference>
<feature type="domain" description="tRNA(Ile)-lysidine/2-thiocytidine synthase N-terminal" evidence="8">
    <location>
        <begin position="31"/>
        <end position="209"/>
    </location>
</feature>
<keyword evidence="6" id="KW-0963">Cytoplasm</keyword>
<evidence type="ECO:0000259" key="8">
    <source>
        <dbReference type="Pfam" id="PF01171"/>
    </source>
</evidence>
<dbReference type="GO" id="GO:0005524">
    <property type="term" value="F:ATP binding"/>
    <property type="evidence" value="ECO:0007669"/>
    <property type="project" value="UniProtKB-UniRule"/>
</dbReference>
<comment type="domain">
    <text evidence="6">The N-terminal region contains the highly conserved SGGXDS motif, predicted to be a P-loop motif involved in ATP binding.</text>
</comment>